<dbReference type="Pfam" id="PF08281">
    <property type="entry name" value="Sigma70_r4_2"/>
    <property type="match status" value="1"/>
</dbReference>
<dbReference type="InterPro" id="IPR036388">
    <property type="entry name" value="WH-like_DNA-bd_sf"/>
</dbReference>
<evidence type="ECO:0000256" key="3">
    <source>
        <dbReference type="ARBA" id="ARBA00023082"/>
    </source>
</evidence>
<dbReference type="SUPFAM" id="SSF88946">
    <property type="entry name" value="Sigma2 domain of RNA polymerase sigma factors"/>
    <property type="match status" value="1"/>
</dbReference>
<feature type="domain" description="RNA polymerase sigma factor 70 region 4 type 2" evidence="8">
    <location>
        <begin position="124"/>
        <end position="175"/>
    </location>
</feature>
<dbReference type="Gene3D" id="1.10.1740.10">
    <property type="match status" value="1"/>
</dbReference>
<dbReference type="PANTHER" id="PTHR43133">
    <property type="entry name" value="RNA POLYMERASE ECF-TYPE SIGMA FACTO"/>
    <property type="match status" value="1"/>
</dbReference>
<dbReference type="RefSeq" id="WP_213127171.1">
    <property type="nucleotide sequence ID" value="NZ_JAGYPG010000006.1"/>
</dbReference>
<dbReference type="Proteomes" id="UP000681414">
    <property type="component" value="Unassembled WGS sequence"/>
</dbReference>
<gene>
    <name evidence="9" type="ORF">KHA97_23155</name>
</gene>
<dbReference type="InterPro" id="IPR007627">
    <property type="entry name" value="RNA_pol_sigma70_r2"/>
</dbReference>
<evidence type="ECO:0000256" key="2">
    <source>
        <dbReference type="ARBA" id="ARBA00023015"/>
    </source>
</evidence>
<evidence type="ECO:0000259" key="8">
    <source>
        <dbReference type="Pfam" id="PF08281"/>
    </source>
</evidence>
<evidence type="ECO:0000256" key="5">
    <source>
        <dbReference type="ARBA" id="ARBA00023163"/>
    </source>
</evidence>
<dbReference type="InterPro" id="IPR013249">
    <property type="entry name" value="RNA_pol_sigma70_r4_t2"/>
</dbReference>
<dbReference type="InterPro" id="IPR014284">
    <property type="entry name" value="RNA_pol_sigma-70_dom"/>
</dbReference>
<dbReference type="GO" id="GO:0006352">
    <property type="term" value="P:DNA-templated transcription initiation"/>
    <property type="evidence" value="ECO:0007669"/>
    <property type="project" value="InterPro"/>
</dbReference>
<evidence type="ECO:0000313" key="10">
    <source>
        <dbReference type="Proteomes" id="UP000681414"/>
    </source>
</evidence>
<sequence>MINRLVQKLLKKDRDSERVIFEMFYQRVYYTAYYIVQDRELAQDIVQETFLKAFQNMHTVKDGEKLGAWLAAIASRTAIDYLRKIKKWNDVATEDHIIDEHLSKHEDYQSTVETIVEKKFLKNILLQEIDELKPEHKQVLILAYIHDMRYEEIAEALDIKVTMVKTRIHRAKLKLREALETKPDMREMIHNARV</sequence>
<dbReference type="CDD" id="cd06171">
    <property type="entry name" value="Sigma70_r4"/>
    <property type="match status" value="1"/>
</dbReference>
<dbReference type="GO" id="GO:0006950">
    <property type="term" value="P:response to stress"/>
    <property type="evidence" value="ECO:0007669"/>
    <property type="project" value="UniProtKB-ARBA"/>
</dbReference>
<dbReference type="InterPro" id="IPR000838">
    <property type="entry name" value="RNA_pol_sigma70_ECF_CS"/>
</dbReference>
<dbReference type="GO" id="GO:0016987">
    <property type="term" value="F:sigma factor activity"/>
    <property type="evidence" value="ECO:0007669"/>
    <property type="project" value="UniProtKB-KW"/>
</dbReference>
<keyword evidence="5 6" id="KW-0804">Transcription</keyword>
<comment type="caution">
    <text evidence="9">The sequence shown here is derived from an EMBL/GenBank/DDBJ whole genome shotgun (WGS) entry which is preliminary data.</text>
</comment>
<dbReference type="AlphaFoldDB" id="A0A942TH67"/>
<evidence type="ECO:0000256" key="6">
    <source>
        <dbReference type="RuleBase" id="RU000716"/>
    </source>
</evidence>
<dbReference type="EMBL" id="JAGYPG010000006">
    <property type="protein sequence ID" value="MBS4197940.1"/>
    <property type="molecule type" value="Genomic_DNA"/>
</dbReference>
<evidence type="ECO:0000313" key="9">
    <source>
        <dbReference type="EMBL" id="MBS4197940.1"/>
    </source>
</evidence>
<evidence type="ECO:0000256" key="1">
    <source>
        <dbReference type="ARBA" id="ARBA00010641"/>
    </source>
</evidence>
<accession>A0A942TH67</accession>
<keyword evidence="4 6" id="KW-0238">DNA-binding</keyword>
<evidence type="ECO:0000259" key="7">
    <source>
        <dbReference type="Pfam" id="PF04542"/>
    </source>
</evidence>
<feature type="domain" description="RNA polymerase sigma-70 region 2" evidence="7">
    <location>
        <begin position="21"/>
        <end position="85"/>
    </location>
</feature>
<organism evidence="9 10">
    <name type="scientific">Lederbergia citri</name>
    <dbReference type="NCBI Taxonomy" id="2833580"/>
    <lineage>
        <taxon>Bacteria</taxon>
        <taxon>Bacillati</taxon>
        <taxon>Bacillota</taxon>
        <taxon>Bacilli</taxon>
        <taxon>Bacillales</taxon>
        <taxon>Bacillaceae</taxon>
        <taxon>Lederbergia</taxon>
    </lineage>
</organism>
<dbReference type="Gene3D" id="1.10.10.10">
    <property type="entry name" value="Winged helix-like DNA-binding domain superfamily/Winged helix DNA-binding domain"/>
    <property type="match status" value="1"/>
</dbReference>
<reference evidence="9 10" key="1">
    <citation type="submission" date="2021-05" db="EMBL/GenBank/DDBJ databases">
        <title>Novel Bacillus species.</title>
        <authorList>
            <person name="Liu G."/>
        </authorList>
    </citation>
    <scope>NUCLEOTIDE SEQUENCE [LARGE SCALE GENOMIC DNA]</scope>
    <source>
        <strain evidence="10">FJAT-49780</strain>
    </source>
</reference>
<dbReference type="PROSITE" id="PS01063">
    <property type="entry name" value="SIGMA70_ECF"/>
    <property type="match status" value="1"/>
</dbReference>
<name>A0A942TH67_9BACI</name>
<dbReference type="InterPro" id="IPR039425">
    <property type="entry name" value="RNA_pol_sigma-70-like"/>
</dbReference>
<dbReference type="Pfam" id="PF04542">
    <property type="entry name" value="Sigma70_r2"/>
    <property type="match status" value="1"/>
</dbReference>
<comment type="similarity">
    <text evidence="1 6">Belongs to the sigma-70 factor family. ECF subfamily.</text>
</comment>
<dbReference type="PANTHER" id="PTHR43133:SF60">
    <property type="entry name" value="RNA POLYMERASE SIGMA FACTOR SIGV"/>
    <property type="match status" value="1"/>
</dbReference>
<protein>
    <recommendedName>
        <fullName evidence="6">RNA polymerase sigma factor</fullName>
    </recommendedName>
</protein>
<dbReference type="InterPro" id="IPR013325">
    <property type="entry name" value="RNA_pol_sigma_r2"/>
</dbReference>
<keyword evidence="2 6" id="KW-0805">Transcription regulation</keyword>
<keyword evidence="10" id="KW-1185">Reference proteome</keyword>
<keyword evidence="3 6" id="KW-0731">Sigma factor</keyword>
<dbReference type="GO" id="GO:0003677">
    <property type="term" value="F:DNA binding"/>
    <property type="evidence" value="ECO:0007669"/>
    <property type="project" value="UniProtKB-KW"/>
</dbReference>
<proteinExistence type="inferred from homology"/>
<evidence type="ECO:0000256" key="4">
    <source>
        <dbReference type="ARBA" id="ARBA00023125"/>
    </source>
</evidence>
<dbReference type="SUPFAM" id="SSF88659">
    <property type="entry name" value="Sigma3 and sigma4 domains of RNA polymerase sigma factors"/>
    <property type="match status" value="1"/>
</dbReference>
<dbReference type="InterPro" id="IPR013324">
    <property type="entry name" value="RNA_pol_sigma_r3/r4-like"/>
</dbReference>
<dbReference type="NCBIfam" id="TIGR02937">
    <property type="entry name" value="sigma70-ECF"/>
    <property type="match status" value="1"/>
</dbReference>